<evidence type="ECO:0000313" key="2">
    <source>
        <dbReference type="Proteomes" id="UP001225646"/>
    </source>
</evidence>
<proteinExistence type="predicted"/>
<gene>
    <name evidence="1" type="ORF">J2S06_002877</name>
</gene>
<dbReference type="PANTHER" id="PTHR10151">
    <property type="entry name" value="ECTONUCLEOTIDE PYROPHOSPHATASE/PHOSPHODIESTERASE"/>
    <property type="match status" value="1"/>
</dbReference>
<reference evidence="1 2" key="1">
    <citation type="submission" date="2023-07" db="EMBL/GenBank/DDBJ databases">
        <title>Genomic Encyclopedia of Type Strains, Phase IV (KMG-IV): sequencing the most valuable type-strain genomes for metagenomic binning, comparative biology and taxonomic classification.</title>
        <authorList>
            <person name="Goeker M."/>
        </authorList>
    </citation>
    <scope>NUCLEOTIDE SEQUENCE [LARGE SCALE GENOMIC DNA]</scope>
    <source>
        <strain evidence="1 2">DSM 19092</strain>
    </source>
</reference>
<dbReference type="Gene3D" id="3.40.720.10">
    <property type="entry name" value="Alkaline Phosphatase, subunit A"/>
    <property type="match status" value="1"/>
</dbReference>
<keyword evidence="2" id="KW-1185">Reference proteome</keyword>
<dbReference type="PANTHER" id="PTHR10151:SF120">
    <property type="entry name" value="BIS(5'-ADENOSYL)-TRIPHOSPHATASE"/>
    <property type="match status" value="1"/>
</dbReference>
<dbReference type="CDD" id="cd16018">
    <property type="entry name" value="Enpp"/>
    <property type="match status" value="1"/>
</dbReference>
<dbReference type="InterPro" id="IPR017850">
    <property type="entry name" value="Alkaline_phosphatase_core_sf"/>
</dbReference>
<evidence type="ECO:0000313" key="1">
    <source>
        <dbReference type="EMBL" id="MDQ0163766.1"/>
    </source>
</evidence>
<comment type="caution">
    <text evidence="1">The sequence shown here is derived from an EMBL/GenBank/DDBJ whole genome shotgun (WGS) entry which is preliminary data.</text>
</comment>
<dbReference type="SUPFAM" id="SSF53649">
    <property type="entry name" value="Alkaline phosphatase-like"/>
    <property type="match status" value="1"/>
</dbReference>
<name>A0ABT9VS06_9BACI</name>
<dbReference type="Proteomes" id="UP001225646">
    <property type="component" value="Unassembled WGS sequence"/>
</dbReference>
<organism evidence="1 2">
    <name type="scientific">Aeribacillus alveayuensis</name>
    <dbReference type="NCBI Taxonomy" id="279215"/>
    <lineage>
        <taxon>Bacteria</taxon>
        <taxon>Bacillati</taxon>
        <taxon>Bacillota</taxon>
        <taxon>Bacilli</taxon>
        <taxon>Bacillales</taxon>
        <taxon>Bacillaceae</taxon>
        <taxon>Aeribacillus</taxon>
    </lineage>
</organism>
<sequence>MKRLTDHLIVISFDCLSSLDFPMLKELPHFNELLENGSYCENVETIYPSLTYPCHTSIVTGNFPNRHGVINNTFLQPGMHSPDWYWHRKNIKGTTLYDEAKKQGMKTAALLWPVTARAKIDYHMPEIFANRPWHHQIPVSLWNGSFFYQLEMNVRFGHIRKGLSQPELDDFVLESTVHTMKTKKPDLLLVHFVDLDTQRHYHGFSSKEAASAILRHDNRLGRIIDALKETGIYEKSTIVALGDHSQLDHSKAIKPNVLLKERGLIYVNPKGKVIDWKAYCKSCDGSAYIYVKDETDSETKRMVQELFDYVVQDENNGIKRVISGEEAFQMGADGNAFLMIEAQKGYYFKEYFDGEYIDNITANDVKERRYTFASHGYSPKKDDYQTVFMATGKGIRPNVVIPSMRLVDEGPTFARLLGLELGKTDGKIIEELLKM</sequence>
<dbReference type="EMBL" id="JAUSTR010000023">
    <property type="protein sequence ID" value="MDQ0163766.1"/>
    <property type="molecule type" value="Genomic_DNA"/>
</dbReference>
<dbReference type="InterPro" id="IPR002591">
    <property type="entry name" value="Phosphodiest/P_Trfase"/>
</dbReference>
<protein>
    <submittedName>
        <fullName evidence="1">AlkP superfamily pyrophosphatase or phosphodiesterase</fullName>
    </submittedName>
</protein>
<accession>A0ABT9VS06</accession>
<dbReference type="Pfam" id="PF01663">
    <property type="entry name" value="Phosphodiest"/>
    <property type="match status" value="1"/>
</dbReference>